<dbReference type="EMBL" id="MU267706">
    <property type="protein sequence ID" value="KAH7910630.1"/>
    <property type="molecule type" value="Genomic_DNA"/>
</dbReference>
<protein>
    <submittedName>
        <fullName evidence="1">Uncharacterized protein</fullName>
    </submittedName>
</protein>
<comment type="caution">
    <text evidence="1">The sequence shown here is derived from an EMBL/GenBank/DDBJ whole genome shotgun (WGS) entry which is preliminary data.</text>
</comment>
<dbReference type="Proteomes" id="UP000790377">
    <property type="component" value="Unassembled WGS sequence"/>
</dbReference>
<evidence type="ECO:0000313" key="2">
    <source>
        <dbReference type="Proteomes" id="UP000790377"/>
    </source>
</evidence>
<name>A0ACB8AC07_9AGAM</name>
<proteinExistence type="predicted"/>
<gene>
    <name evidence="1" type="ORF">BJ138DRAFT_1008461</name>
</gene>
<reference evidence="1" key="1">
    <citation type="journal article" date="2021" name="New Phytol.">
        <title>Evolutionary innovations through gain and loss of genes in the ectomycorrhizal Boletales.</title>
        <authorList>
            <person name="Wu G."/>
            <person name="Miyauchi S."/>
            <person name="Morin E."/>
            <person name="Kuo A."/>
            <person name="Drula E."/>
            <person name="Varga T."/>
            <person name="Kohler A."/>
            <person name="Feng B."/>
            <person name="Cao Y."/>
            <person name="Lipzen A."/>
            <person name="Daum C."/>
            <person name="Hundley H."/>
            <person name="Pangilinan J."/>
            <person name="Johnson J."/>
            <person name="Barry K."/>
            <person name="LaButti K."/>
            <person name="Ng V."/>
            <person name="Ahrendt S."/>
            <person name="Min B."/>
            <person name="Choi I.G."/>
            <person name="Park H."/>
            <person name="Plett J.M."/>
            <person name="Magnuson J."/>
            <person name="Spatafora J.W."/>
            <person name="Nagy L.G."/>
            <person name="Henrissat B."/>
            <person name="Grigoriev I.V."/>
            <person name="Yang Z.L."/>
            <person name="Xu J."/>
            <person name="Martin F.M."/>
        </authorList>
    </citation>
    <scope>NUCLEOTIDE SEQUENCE</scope>
    <source>
        <strain evidence="1">ATCC 28755</strain>
    </source>
</reference>
<organism evidence="1 2">
    <name type="scientific">Hygrophoropsis aurantiaca</name>
    <dbReference type="NCBI Taxonomy" id="72124"/>
    <lineage>
        <taxon>Eukaryota</taxon>
        <taxon>Fungi</taxon>
        <taxon>Dikarya</taxon>
        <taxon>Basidiomycota</taxon>
        <taxon>Agaricomycotina</taxon>
        <taxon>Agaricomycetes</taxon>
        <taxon>Agaricomycetidae</taxon>
        <taxon>Boletales</taxon>
        <taxon>Coniophorineae</taxon>
        <taxon>Hygrophoropsidaceae</taxon>
        <taxon>Hygrophoropsis</taxon>
    </lineage>
</organism>
<evidence type="ECO:0000313" key="1">
    <source>
        <dbReference type="EMBL" id="KAH7910630.1"/>
    </source>
</evidence>
<accession>A0ACB8AC07</accession>
<keyword evidence="2" id="KW-1185">Reference proteome</keyword>
<sequence length="167" mass="19012">MAGHNVHRHKVKRIVLIVFLLIAAGLARQLLMKTQSQPILSPAGVQKHQSNRIRIEGRWREVRASLGLPPLPDTIDRRLASLPHPNKITARFDLRRKRAEATLHHPPDLYLASDTKDTPVMSLQSLAHSFHEIAQAEKELAIIQARLRHEKQEQKLQTQLESRAPEA</sequence>